<feature type="compositionally biased region" description="Basic and acidic residues" evidence="2">
    <location>
        <begin position="472"/>
        <end position="502"/>
    </location>
</feature>
<sequence>MATTAVPSPPPNTTESKSARKKKAKADLAAANGNVPAPVLPDVAAKEDSSLGSKEVGENGQFEHPYIRELTKNIRNVHKKMSGMGKTESIIAENPGVSLDDLVKARKLNADQRSSISKKPQLEAQLHALEEQVAQYKKLDADYQSRMQKQKEDLTSLHEKEMEKAREDGKVLGVTGSTAELRKKLLIFSQFLRCAAAKRATEEETESEESRAFEGALLLVYGGDDKAVEAAMALIEGSDERVVSIEGLPLDFKYSQIKQASIAHAPFQTEEQWIDSVAEANAATEGATVSIPPGSDPTITHAGLTELDTGAPPANGVHGVGGEDPLTSPPQATGADASGNAAGEKWDPAGTSGPCLERSTLTEEDYEIVPRPSEEVDVPSGAEATLSWADDQPQPLAPVSSGPASGNKAGERWDLKTAGEQSADAWNGAEVAAQAGAQGNLGDTATARAGEDADGFHQVPGRHNRGRGRGGRGFDGEFRGRGGGRGRGEGRGGFRGDGEGRGGRGGRGGFRGRGEGGEFRGRGGGRGRGPRGGAEGQARD</sequence>
<name>A0A6A6PFY0_9PEZI</name>
<evidence type="ECO:0000259" key="3">
    <source>
        <dbReference type="Pfam" id="PF26434"/>
    </source>
</evidence>
<dbReference type="GeneID" id="54472971"/>
<dbReference type="Proteomes" id="UP000799767">
    <property type="component" value="Unassembled WGS sequence"/>
</dbReference>
<evidence type="ECO:0000313" key="4">
    <source>
        <dbReference type="EMBL" id="KAF2478676.1"/>
    </source>
</evidence>
<dbReference type="EMBL" id="MU001643">
    <property type="protein sequence ID" value="KAF2478676.1"/>
    <property type="molecule type" value="Genomic_DNA"/>
</dbReference>
<evidence type="ECO:0000256" key="1">
    <source>
        <dbReference type="SAM" id="Coils"/>
    </source>
</evidence>
<feature type="compositionally biased region" description="Basic residues" evidence="2">
    <location>
        <begin position="460"/>
        <end position="470"/>
    </location>
</feature>
<feature type="compositionally biased region" description="Gly residues" evidence="2">
    <location>
        <begin position="530"/>
        <end position="540"/>
    </location>
</feature>
<accession>A0A6A6PFY0</accession>
<proteinExistence type="predicted"/>
<dbReference type="OrthoDB" id="5399559at2759"/>
<evidence type="ECO:0000313" key="5">
    <source>
        <dbReference type="Proteomes" id="UP000799767"/>
    </source>
</evidence>
<feature type="compositionally biased region" description="Basic and acidic residues" evidence="2">
    <location>
        <begin position="512"/>
        <end position="521"/>
    </location>
</feature>
<feature type="domain" description="YAG7-like dimerisation" evidence="3">
    <location>
        <begin position="179"/>
        <end position="262"/>
    </location>
</feature>
<keyword evidence="1" id="KW-0175">Coiled coil</keyword>
<protein>
    <recommendedName>
        <fullName evidence="3">YAG7-like dimerisation domain-containing protein</fullName>
    </recommendedName>
</protein>
<keyword evidence="5" id="KW-1185">Reference proteome</keyword>
<dbReference type="AlphaFoldDB" id="A0A6A6PFY0"/>
<feature type="region of interest" description="Disordered" evidence="2">
    <location>
        <begin position="301"/>
        <end position="540"/>
    </location>
</feature>
<feature type="coiled-coil region" evidence="1">
    <location>
        <begin position="119"/>
        <end position="146"/>
    </location>
</feature>
<evidence type="ECO:0000256" key="2">
    <source>
        <dbReference type="SAM" id="MobiDB-lite"/>
    </source>
</evidence>
<gene>
    <name evidence="4" type="ORF">BDY17DRAFT_273039</name>
</gene>
<organism evidence="4 5">
    <name type="scientific">Neohortaea acidophila</name>
    <dbReference type="NCBI Taxonomy" id="245834"/>
    <lineage>
        <taxon>Eukaryota</taxon>
        <taxon>Fungi</taxon>
        <taxon>Dikarya</taxon>
        <taxon>Ascomycota</taxon>
        <taxon>Pezizomycotina</taxon>
        <taxon>Dothideomycetes</taxon>
        <taxon>Dothideomycetidae</taxon>
        <taxon>Mycosphaerellales</taxon>
        <taxon>Teratosphaeriaceae</taxon>
        <taxon>Neohortaea</taxon>
    </lineage>
</organism>
<dbReference type="InterPro" id="IPR058602">
    <property type="entry name" value="YAG7_dimerisation_dom"/>
</dbReference>
<dbReference type="Pfam" id="PF26434">
    <property type="entry name" value="YAG7_C"/>
    <property type="match status" value="1"/>
</dbReference>
<reference evidence="4" key="1">
    <citation type="journal article" date="2020" name="Stud. Mycol.">
        <title>101 Dothideomycetes genomes: a test case for predicting lifestyles and emergence of pathogens.</title>
        <authorList>
            <person name="Haridas S."/>
            <person name="Albert R."/>
            <person name="Binder M."/>
            <person name="Bloem J."/>
            <person name="Labutti K."/>
            <person name="Salamov A."/>
            <person name="Andreopoulos B."/>
            <person name="Baker S."/>
            <person name="Barry K."/>
            <person name="Bills G."/>
            <person name="Bluhm B."/>
            <person name="Cannon C."/>
            <person name="Castanera R."/>
            <person name="Culley D."/>
            <person name="Daum C."/>
            <person name="Ezra D."/>
            <person name="Gonzalez J."/>
            <person name="Henrissat B."/>
            <person name="Kuo A."/>
            <person name="Liang C."/>
            <person name="Lipzen A."/>
            <person name="Lutzoni F."/>
            <person name="Magnuson J."/>
            <person name="Mondo S."/>
            <person name="Nolan M."/>
            <person name="Ohm R."/>
            <person name="Pangilinan J."/>
            <person name="Park H.-J."/>
            <person name="Ramirez L."/>
            <person name="Alfaro M."/>
            <person name="Sun H."/>
            <person name="Tritt A."/>
            <person name="Yoshinaga Y."/>
            <person name="Zwiers L.-H."/>
            <person name="Turgeon B."/>
            <person name="Goodwin S."/>
            <person name="Spatafora J."/>
            <person name="Crous P."/>
            <person name="Grigoriev I."/>
        </authorList>
    </citation>
    <scope>NUCLEOTIDE SEQUENCE</scope>
    <source>
        <strain evidence="4">CBS 113389</strain>
    </source>
</reference>
<feature type="region of interest" description="Disordered" evidence="2">
    <location>
        <begin position="1"/>
        <end position="63"/>
    </location>
</feature>
<dbReference type="RefSeq" id="XP_033585246.1">
    <property type="nucleotide sequence ID" value="XM_033731969.1"/>
</dbReference>